<dbReference type="AlphaFoldDB" id="A0A3B5A4F9"/>
<evidence type="ECO:0008006" key="2">
    <source>
        <dbReference type="Google" id="ProtNLM"/>
    </source>
</evidence>
<dbReference type="Gene3D" id="3.60.10.10">
    <property type="entry name" value="Endonuclease/exonuclease/phosphatase"/>
    <property type="match status" value="1"/>
</dbReference>
<sequence>MANIKIISVDIKGINHVVKRQKLLSYPRRENYLEHLKLHRSWVGHVFYSSNSSSNHGVAILLHRILAFRMDKEIKDKEGCYVLISGHIFGEHVVIGCVYAPTVFEPSFLPGLLANISSLSCSLMVLGGDFNCVLDPSIDQSPKDRRSQKSTNLLDFCKDMALFDAWRGNFIGYVHTDQILTLILVPHKWIIWLIGRLLYCVLQLTLLLL</sequence>
<name>A0A3B5A4F9_9TELE</name>
<dbReference type="InterPro" id="IPR036691">
    <property type="entry name" value="Endo/exonu/phosph_ase_sf"/>
</dbReference>
<reference evidence="1" key="1">
    <citation type="submission" date="2023-09" db="UniProtKB">
        <authorList>
            <consortium name="Ensembl"/>
        </authorList>
    </citation>
    <scope>IDENTIFICATION</scope>
</reference>
<organism evidence="1">
    <name type="scientific">Stegastes partitus</name>
    <name type="common">bicolor damselfish</name>
    <dbReference type="NCBI Taxonomy" id="144197"/>
    <lineage>
        <taxon>Eukaryota</taxon>
        <taxon>Metazoa</taxon>
        <taxon>Chordata</taxon>
        <taxon>Craniata</taxon>
        <taxon>Vertebrata</taxon>
        <taxon>Euteleostomi</taxon>
        <taxon>Actinopterygii</taxon>
        <taxon>Neopterygii</taxon>
        <taxon>Teleostei</taxon>
        <taxon>Neoteleostei</taxon>
        <taxon>Acanthomorphata</taxon>
        <taxon>Ovalentaria</taxon>
        <taxon>Pomacentridae</taxon>
        <taxon>Stegastes</taxon>
    </lineage>
</organism>
<dbReference type="STRING" id="144197.ENSSPAP00000013049"/>
<dbReference type="Ensembl" id="ENSSPAT00000013269.1">
    <property type="protein sequence ID" value="ENSSPAP00000013049.1"/>
    <property type="gene ID" value="ENSSPAG00000009895.1"/>
</dbReference>
<protein>
    <recommendedName>
        <fullName evidence="2">Endonuclease/exonuclease/phosphatase domain-containing protein</fullName>
    </recommendedName>
</protein>
<accession>A0A3B5A4F9</accession>
<proteinExistence type="predicted"/>
<dbReference type="SUPFAM" id="SSF56219">
    <property type="entry name" value="DNase I-like"/>
    <property type="match status" value="1"/>
</dbReference>
<dbReference type="GeneTree" id="ENSGT01120000272079"/>
<evidence type="ECO:0000313" key="1">
    <source>
        <dbReference type="Ensembl" id="ENSSPAP00000013049.1"/>
    </source>
</evidence>